<dbReference type="Proteomes" id="UP000031036">
    <property type="component" value="Unassembled WGS sequence"/>
</dbReference>
<dbReference type="AlphaFoldDB" id="A0A0B2VVI7"/>
<comment type="similarity">
    <text evidence="4">Belongs to the copper transporter (Ctr) (TC 1.A.56) family. SLC31A subfamily.</text>
</comment>
<comment type="subcellular location">
    <subcellularLocation>
        <location evidence="4">Membrane</location>
        <topology evidence="4">Multi-pass membrane protein</topology>
    </subcellularLocation>
</comment>
<dbReference type="GO" id="GO:0016020">
    <property type="term" value="C:membrane"/>
    <property type="evidence" value="ECO:0007669"/>
    <property type="project" value="UniProtKB-SubCell"/>
</dbReference>
<evidence type="ECO:0000256" key="4">
    <source>
        <dbReference type="RuleBase" id="RU367022"/>
    </source>
</evidence>
<comment type="caution">
    <text evidence="5">The sequence shown here is derived from an EMBL/GenBank/DDBJ whole genome shotgun (WGS) entry which is preliminary data.</text>
</comment>
<gene>
    <name evidence="5" type="primary">SLC31A1</name>
    <name evidence="5" type="ORF">Tcan_06246</name>
</gene>
<accession>A0A0B2VVI7</accession>
<keyword evidence="4" id="KW-0187">Copper transport</keyword>
<keyword evidence="4" id="KW-0186">Copper</keyword>
<dbReference type="OMA" id="HSEHEPA"/>
<proteinExistence type="inferred from homology"/>
<dbReference type="InterPro" id="IPR007274">
    <property type="entry name" value="Cop_transporter"/>
</dbReference>
<evidence type="ECO:0000256" key="3">
    <source>
        <dbReference type="ARBA" id="ARBA00023136"/>
    </source>
</evidence>
<reference evidence="5 6" key="1">
    <citation type="submission" date="2014-11" db="EMBL/GenBank/DDBJ databases">
        <title>Genetic blueprint of the zoonotic pathogen Toxocara canis.</title>
        <authorList>
            <person name="Zhu X.-Q."/>
            <person name="Korhonen P.K."/>
            <person name="Cai H."/>
            <person name="Young N.D."/>
            <person name="Nejsum P."/>
            <person name="von Samson-Himmelstjerna G."/>
            <person name="Boag P.R."/>
            <person name="Tan P."/>
            <person name="Li Q."/>
            <person name="Min J."/>
            <person name="Yang Y."/>
            <person name="Wang X."/>
            <person name="Fang X."/>
            <person name="Hall R.S."/>
            <person name="Hofmann A."/>
            <person name="Sternberg P.W."/>
            <person name="Jex A.R."/>
            <person name="Gasser R.B."/>
        </authorList>
    </citation>
    <scope>NUCLEOTIDE SEQUENCE [LARGE SCALE GENOMIC DNA]</scope>
    <source>
        <strain evidence="5">PN_DK_2014</strain>
    </source>
</reference>
<evidence type="ECO:0000313" key="5">
    <source>
        <dbReference type="EMBL" id="KHN85342.1"/>
    </source>
</evidence>
<dbReference type="PANTHER" id="PTHR12483">
    <property type="entry name" value="SOLUTE CARRIER FAMILY 31 COPPER TRANSPORTERS"/>
    <property type="match status" value="1"/>
</dbReference>
<keyword evidence="2 4" id="KW-1133">Transmembrane helix</keyword>
<organism evidence="5 6">
    <name type="scientific">Toxocara canis</name>
    <name type="common">Canine roundworm</name>
    <dbReference type="NCBI Taxonomy" id="6265"/>
    <lineage>
        <taxon>Eukaryota</taxon>
        <taxon>Metazoa</taxon>
        <taxon>Ecdysozoa</taxon>
        <taxon>Nematoda</taxon>
        <taxon>Chromadorea</taxon>
        <taxon>Rhabditida</taxon>
        <taxon>Spirurina</taxon>
        <taxon>Ascaridomorpha</taxon>
        <taxon>Ascaridoidea</taxon>
        <taxon>Toxocaridae</taxon>
        <taxon>Toxocara</taxon>
    </lineage>
</organism>
<keyword evidence="1 4" id="KW-0812">Transmembrane</keyword>
<feature type="transmembrane region" description="Helical" evidence="4">
    <location>
        <begin position="87"/>
        <end position="108"/>
    </location>
</feature>
<evidence type="ECO:0000313" key="6">
    <source>
        <dbReference type="Proteomes" id="UP000031036"/>
    </source>
</evidence>
<evidence type="ECO:0000256" key="1">
    <source>
        <dbReference type="ARBA" id="ARBA00022692"/>
    </source>
</evidence>
<dbReference type="PANTHER" id="PTHR12483:SF30">
    <property type="entry name" value="COPPER TRANSPORT PROTEIN"/>
    <property type="match status" value="1"/>
</dbReference>
<dbReference type="OrthoDB" id="161814at2759"/>
<dbReference type="EMBL" id="JPKZ01000811">
    <property type="protein sequence ID" value="KHN85342.1"/>
    <property type="molecule type" value="Genomic_DNA"/>
</dbReference>
<feature type="transmembrane region" description="Helical" evidence="4">
    <location>
        <begin position="161"/>
        <end position="184"/>
    </location>
</feature>
<dbReference type="GO" id="GO:0005375">
    <property type="term" value="F:copper ion transmembrane transporter activity"/>
    <property type="evidence" value="ECO:0007669"/>
    <property type="project" value="UniProtKB-UniRule"/>
</dbReference>
<evidence type="ECO:0000256" key="2">
    <source>
        <dbReference type="ARBA" id="ARBA00022989"/>
    </source>
</evidence>
<keyword evidence="4" id="KW-0813">Transport</keyword>
<keyword evidence="4" id="KW-0406">Ion transport</keyword>
<dbReference type="Pfam" id="PF04145">
    <property type="entry name" value="Ctr"/>
    <property type="match status" value="1"/>
</dbReference>
<keyword evidence="6" id="KW-1185">Reference proteome</keyword>
<protein>
    <recommendedName>
        <fullName evidence="4">Copper transport protein</fullName>
    </recommendedName>
</protein>
<name>A0A0B2VVI7_TOXCA</name>
<sequence>MTFVFDDTQKQLCSQSHSSLARAVLGKMNHSEHEPAHEHIHTLSAAETSTTNEHHTMAMMMNHAMTFHFGDDEVILFKFWTIHSAEMMVLSCLIVVVLCLTMEAVRWFRSFRKAAKKRILSASQQPSFCRPHITRALCLDTVLHAIQLTISYILMLLFMTFNVWICIAVVFGEVIGRFIFAAFFPSPELSSDQAQSVEHCCG</sequence>
<keyword evidence="3 4" id="KW-0472">Membrane</keyword>